<organism evidence="8 9">
    <name type="scientific">Virgibacillus phasianinus</name>
    <dbReference type="NCBI Taxonomy" id="2017483"/>
    <lineage>
        <taxon>Bacteria</taxon>
        <taxon>Bacillati</taxon>
        <taxon>Bacillota</taxon>
        <taxon>Bacilli</taxon>
        <taxon>Bacillales</taxon>
        <taxon>Bacillaceae</taxon>
        <taxon>Virgibacillus</taxon>
    </lineage>
</organism>
<dbReference type="CDD" id="cd02573">
    <property type="entry name" value="PseudoU_synth_EcTruB"/>
    <property type="match status" value="1"/>
</dbReference>
<feature type="active site" description="Nucleophile" evidence="5">
    <location>
        <position position="38"/>
    </location>
</feature>
<dbReference type="InterPro" id="IPR002501">
    <property type="entry name" value="PsdUridine_synth_N"/>
</dbReference>
<dbReference type="EMBL" id="CP022315">
    <property type="protein sequence ID" value="ASK63482.1"/>
    <property type="molecule type" value="Genomic_DNA"/>
</dbReference>
<comment type="catalytic activity">
    <reaction evidence="1 5">
        <text>uridine(55) in tRNA = pseudouridine(55) in tRNA</text>
        <dbReference type="Rhea" id="RHEA:42532"/>
        <dbReference type="Rhea" id="RHEA-COMP:10101"/>
        <dbReference type="Rhea" id="RHEA-COMP:10102"/>
        <dbReference type="ChEBI" id="CHEBI:65314"/>
        <dbReference type="ChEBI" id="CHEBI:65315"/>
        <dbReference type="EC" id="5.4.99.25"/>
    </reaction>
</comment>
<dbReference type="PANTHER" id="PTHR13767:SF2">
    <property type="entry name" value="PSEUDOURIDYLATE SYNTHASE TRUB1"/>
    <property type="match status" value="1"/>
</dbReference>
<evidence type="ECO:0000256" key="3">
    <source>
        <dbReference type="ARBA" id="ARBA00022694"/>
    </source>
</evidence>
<dbReference type="EC" id="5.4.99.25" evidence="5"/>
<protein>
    <recommendedName>
        <fullName evidence="5">tRNA pseudouridine synthase B</fullName>
        <ecNumber evidence="5">5.4.99.25</ecNumber>
    </recommendedName>
    <alternativeName>
        <fullName evidence="5">tRNA pseudouridine(55) synthase</fullName>
        <shortName evidence="5">Psi55 synthase</shortName>
    </alternativeName>
    <alternativeName>
        <fullName evidence="5">tRNA pseudouridylate synthase</fullName>
    </alternativeName>
    <alternativeName>
        <fullName evidence="5">tRNA-uridine isomerase</fullName>
    </alternativeName>
</protein>
<dbReference type="FunFam" id="3.30.2350.10:FF:000011">
    <property type="entry name" value="tRNA pseudouridine synthase B"/>
    <property type="match status" value="1"/>
</dbReference>
<evidence type="ECO:0000313" key="8">
    <source>
        <dbReference type="EMBL" id="ASK63482.1"/>
    </source>
</evidence>
<evidence type="ECO:0000256" key="2">
    <source>
        <dbReference type="ARBA" id="ARBA00005642"/>
    </source>
</evidence>
<evidence type="ECO:0000256" key="5">
    <source>
        <dbReference type="HAMAP-Rule" id="MF_01080"/>
    </source>
</evidence>
<evidence type="ECO:0000259" key="6">
    <source>
        <dbReference type="Pfam" id="PF01509"/>
    </source>
</evidence>
<evidence type="ECO:0000256" key="4">
    <source>
        <dbReference type="ARBA" id="ARBA00023235"/>
    </source>
</evidence>
<keyword evidence="3 5" id="KW-0819">tRNA processing</keyword>
<evidence type="ECO:0000313" key="9">
    <source>
        <dbReference type="Proteomes" id="UP000198312"/>
    </source>
</evidence>
<keyword evidence="4 5" id="KW-0413">Isomerase</keyword>
<name>A0A220U675_9BACI</name>
<keyword evidence="9" id="KW-1185">Reference proteome</keyword>
<dbReference type="GO" id="GO:0031119">
    <property type="term" value="P:tRNA pseudouridine synthesis"/>
    <property type="evidence" value="ECO:0007669"/>
    <property type="project" value="UniProtKB-UniRule"/>
</dbReference>
<dbReference type="AlphaFoldDB" id="A0A220U675"/>
<dbReference type="InterPro" id="IPR014780">
    <property type="entry name" value="tRNA_psdUridine_synth_TruB"/>
</dbReference>
<dbReference type="NCBIfam" id="TIGR00431">
    <property type="entry name" value="TruB"/>
    <property type="match status" value="1"/>
</dbReference>
<feature type="domain" description="tRNA pseudouridylate synthase B C-terminal" evidence="7">
    <location>
        <begin position="173"/>
        <end position="227"/>
    </location>
</feature>
<reference evidence="8 9" key="1">
    <citation type="submission" date="2017-07" db="EMBL/GenBank/DDBJ databases">
        <title>Virgibacillus sp. LM2416.</title>
        <authorList>
            <person name="Tak E.J."/>
            <person name="Bae J.-W."/>
        </authorList>
    </citation>
    <scope>NUCLEOTIDE SEQUENCE [LARGE SCALE GENOMIC DNA]</scope>
    <source>
        <strain evidence="8 9">LM2416</strain>
    </source>
</reference>
<accession>A0A220U675</accession>
<dbReference type="PANTHER" id="PTHR13767">
    <property type="entry name" value="TRNA-PSEUDOURIDINE SYNTHASE"/>
    <property type="match status" value="1"/>
</dbReference>
<dbReference type="InterPro" id="IPR032819">
    <property type="entry name" value="TruB_C"/>
</dbReference>
<dbReference type="InterPro" id="IPR020103">
    <property type="entry name" value="PsdUridine_synth_cat_dom_sf"/>
</dbReference>
<dbReference type="OrthoDB" id="9802309at2"/>
<proteinExistence type="inferred from homology"/>
<dbReference type="KEGG" id="vil:CFK37_15635"/>
<sequence length="297" mass="33585">MNGILPLWKPKGMTSHDCVAKIRRLYQTKKVGHTGTLDPGVEGVLPICIGQATKIVPYLTNTEKVYIAELSLGSSTDTEDASGKVINQKQVNYVPSNEEIETVLKQFRGQIIQIPPMYSAVKVNGRKLYEYARANKTVERPKRKVSIHQLQLLGTADNRINLKIVCSKGTYIRTLCVDIGEALGYPAHMSDLVRTKTGSFMREDTVTFEQIETKVEEQKQAELLLPMIEGLSHLDYYSVDEDTCKKVLFGQKLKKPMINLKTDPFIILYQKEMLAIYQTHPENADQIKPVRVFPLND</sequence>
<dbReference type="GO" id="GO:0160148">
    <property type="term" value="F:tRNA pseudouridine(55) synthase activity"/>
    <property type="evidence" value="ECO:0007669"/>
    <property type="project" value="UniProtKB-EC"/>
</dbReference>
<dbReference type="Pfam" id="PF01509">
    <property type="entry name" value="TruB_N"/>
    <property type="match status" value="1"/>
</dbReference>
<dbReference type="SUPFAM" id="SSF55120">
    <property type="entry name" value="Pseudouridine synthase"/>
    <property type="match status" value="1"/>
</dbReference>
<gene>
    <name evidence="5" type="primary">truB</name>
    <name evidence="8" type="ORF">CFK37_15635</name>
</gene>
<comment type="similarity">
    <text evidence="2 5">Belongs to the pseudouridine synthase TruB family. Type 1 subfamily.</text>
</comment>
<dbReference type="GO" id="GO:0003723">
    <property type="term" value="F:RNA binding"/>
    <property type="evidence" value="ECO:0007669"/>
    <property type="project" value="InterPro"/>
</dbReference>
<dbReference type="Proteomes" id="UP000198312">
    <property type="component" value="Chromosome"/>
</dbReference>
<feature type="domain" description="Pseudouridine synthase II N-terminal" evidence="6">
    <location>
        <begin position="23"/>
        <end position="172"/>
    </location>
</feature>
<evidence type="ECO:0000256" key="1">
    <source>
        <dbReference type="ARBA" id="ARBA00000385"/>
    </source>
</evidence>
<dbReference type="GO" id="GO:1990481">
    <property type="term" value="P:mRNA pseudouridine synthesis"/>
    <property type="evidence" value="ECO:0007669"/>
    <property type="project" value="TreeGrafter"/>
</dbReference>
<dbReference type="Pfam" id="PF16198">
    <property type="entry name" value="TruB_C_2"/>
    <property type="match status" value="1"/>
</dbReference>
<comment type="function">
    <text evidence="5">Responsible for synthesis of pseudouridine from uracil-55 in the psi GC loop of transfer RNAs.</text>
</comment>
<dbReference type="Gene3D" id="3.30.2350.10">
    <property type="entry name" value="Pseudouridine synthase"/>
    <property type="match status" value="1"/>
</dbReference>
<evidence type="ECO:0000259" key="7">
    <source>
        <dbReference type="Pfam" id="PF16198"/>
    </source>
</evidence>
<dbReference type="RefSeq" id="WP_089062741.1">
    <property type="nucleotide sequence ID" value="NZ_CP022315.1"/>
</dbReference>
<dbReference type="HAMAP" id="MF_01080">
    <property type="entry name" value="TruB_bact"/>
    <property type="match status" value="1"/>
</dbReference>